<evidence type="ECO:0000313" key="2">
    <source>
        <dbReference type="EMBL" id="GBN40041.1"/>
    </source>
</evidence>
<gene>
    <name evidence="2" type="ORF">AVEN_3039_1</name>
</gene>
<proteinExistence type="predicted"/>
<dbReference type="EMBL" id="BGPR01009442">
    <property type="protein sequence ID" value="GBN40041.1"/>
    <property type="molecule type" value="Genomic_DNA"/>
</dbReference>
<evidence type="ECO:0000256" key="1">
    <source>
        <dbReference type="SAM" id="SignalP"/>
    </source>
</evidence>
<reference evidence="2 3" key="1">
    <citation type="journal article" date="2019" name="Sci. Rep.">
        <title>Orb-weaving spider Araneus ventricosus genome elucidates the spidroin gene catalogue.</title>
        <authorList>
            <person name="Kono N."/>
            <person name="Nakamura H."/>
            <person name="Ohtoshi R."/>
            <person name="Moran D.A.P."/>
            <person name="Shinohara A."/>
            <person name="Yoshida Y."/>
            <person name="Fujiwara M."/>
            <person name="Mori M."/>
            <person name="Tomita M."/>
            <person name="Arakawa K."/>
        </authorList>
    </citation>
    <scope>NUCLEOTIDE SEQUENCE [LARGE SCALE GENOMIC DNA]</scope>
</reference>
<name>A0A4Y2NL49_ARAVE</name>
<dbReference type="Proteomes" id="UP000499080">
    <property type="component" value="Unassembled WGS sequence"/>
</dbReference>
<feature type="chain" id="PRO_5021407563" evidence="1">
    <location>
        <begin position="21"/>
        <end position="164"/>
    </location>
</feature>
<protein>
    <submittedName>
        <fullName evidence="2">Uncharacterized protein</fullName>
    </submittedName>
</protein>
<accession>A0A4Y2NL49</accession>
<dbReference type="AlphaFoldDB" id="A0A4Y2NL49"/>
<dbReference type="OrthoDB" id="6426510at2759"/>
<comment type="caution">
    <text evidence="2">The sequence shown here is derived from an EMBL/GenBank/DDBJ whole genome shotgun (WGS) entry which is preliminary data.</text>
</comment>
<feature type="signal peptide" evidence="1">
    <location>
        <begin position="1"/>
        <end position="20"/>
    </location>
</feature>
<organism evidence="2 3">
    <name type="scientific">Araneus ventricosus</name>
    <name type="common">Orbweaver spider</name>
    <name type="synonym">Epeira ventricosa</name>
    <dbReference type="NCBI Taxonomy" id="182803"/>
    <lineage>
        <taxon>Eukaryota</taxon>
        <taxon>Metazoa</taxon>
        <taxon>Ecdysozoa</taxon>
        <taxon>Arthropoda</taxon>
        <taxon>Chelicerata</taxon>
        <taxon>Arachnida</taxon>
        <taxon>Araneae</taxon>
        <taxon>Araneomorphae</taxon>
        <taxon>Entelegynae</taxon>
        <taxon>Araneoidea</taxon>
        <taxon>Araneidae</taxon>
        <taxon>Araneus</taxon>
    </lineage>
</organism>
<keyword evidence="3" id="KW-1185">Reference proteome</keyword>
<evidence type="ECO:0000313" key="3">
    <source>
        <dbReference type="Proteomes" id="UP000499080"/>
    </source>
</evidence>
<sequence length="164" mass="18172">MYFSICFLVVLTLASIPCDAQFGPFGENDGNDFMIGFEGMDMERMGMGGMGMGGIGMGGMGMEGMDKGGMGMGKGGMSEIGNWAPLIPTDDERKMCEVEANDQGQKLENTFKKCDGNGKCNMMGMKEMQWKWEVRCVYRLKILKFQVTLKCNILELLYESNILT</sequence>
<keyword evidence="1" id="KW-0732">Signal</keyword>